<dbReference type="RefSeq" id="XP_037220054.1">
    <property type="nucleotide sequence ID" value="XM_037364410.1"/>
</dbReference>
<dbReference type="Proteomes" id="UP000636479">
    <property type="component" value="Unassembled WGS sequence"/>
</dbReference>
<protein>
    <submittedName>
        <fullName evidence="1">Uncharacterized protein</fullName>
    </submittedName>
</protein>
<evidence type="ECO:0000313" key="2">
    <source>
        <dbReference type="Proteomes" id="UP000636479"/>
    </source>
</evidence>
<comment type="caution">
    <text evidence="1">The sequence shown here is derived from an EMBL/GenBank/DDBJ whole genome shotgun (WGS) entry which is preliminary data.</text>
</comment>
<organism evidence="1 2">
    <name type="scientific">Mycena indigotica</name>
    <dbReference type="NCBI Taxonomy" id="2126181"/>
    <lineage>
        <taxon>Eukaryota</taxon>
        <taxon>Fungi</taxon>
        <taxon>Dikarya</taxon>
        <taxon>Basidiomycota</taxon>
        <taxon>Agaricomycotina</taxon>
        <taxon>Agaricomycetes</taxon>
        <taxon>Agaricomycetidae</taxon>
        <taxon>Agaricales</taxon>
        <taxon>Marasmiineae</taxon>
        <taxon>Mycenaceae</taxon>
        <taxon>Mycena</taxon>
    </lineage>
</organism>
<keyword evidence="2" id="KW-1185">Reference proteome</keyword>
<dbReference type="AlphaFoldDB" id="A0A8H6W1G6"/>
<dbReference type="EMBL" id="JACAZF010000006">
    <property type="protein sequence ID" value="KAF7302054.1"/>
    <property type="molecule type" value="Genomic_DNA"/>
</dbReference>
<sequence>MRLWQSGGDPQTKEQQQIARLARTKAIRHRLSIAGYGEELSVMGIPGHESEQKLFENHPLVSRGKLLLEDGSSLLDFLAVILFLLLFNPEWEDIWPELEQFMDDYRQDLALRRQAELEEEAQRRLRQALAHHHGGAYNNSANTSRNRGRKGKKHTLLWQAEVFHDVCLRLYAVTQQRSIWIRKLTHLLNNGAVLPHHLKEYHNLPLQTLEALVWRNQRLQDKRLRNDMSALKVSHLYLKHSISWLRLVAGRWLFCAFSDNATSGIGCWDVVSVFAGHVRPIAIGYLPGRVQTAQLEVQTSRVVIALGLGPEMSAVHVLSLQRSPDNQYPYSFCELACINNSSHILLLSGNLIGCAVHHGDNVPHLIDWKRQMLVGFAIPPGGLDVAGRRSVPHNMFLCKDILIVARQIGLEVYSVRSSISFIKTIEMPAIWEISACQTADSSIRLFFISPHGIEALDANAQMLSDPTADSASSLYRLASAPTVQTRVAPWYNLCVGNSGTRALWVTVASEPLPNFPFRRPPCFVSAAFSFRPTTIEISRIRWTPGSAADPALWAIPIVDFDECLGITVFGNCFGELAIYDHCGPGLHQCTEFSLPTTDSTTSLLPQVAIDLNLPFSPQRNTPSEALDLEAATAQWSKANLDIADPGWATSSDWTTESFMFRQMALWQCVPGDWAWALTHVYGFPGRVLPQVLICHAGEVGEDCLVFQVGNRFMLHTEMNEFKSCVVQYKPDGRPFWDALNVHDEEYTSATAATKSSVFVEFAYSSDDSDDSGTRRNRWHEMWLRGGTVDWKHCRDYCRMSISVESFTPLLSNPHRSLAAALKVQGTREHCFK</sequence>
<gene>
    <name evidence="1" type="ORF">MIND_00771900</name>
</gene>
<evidence type="ECO:0000313" key="1">
    <source>
        <dbReference type="EMBL" id="KAF7302054.1"/>
    </source>
</evidence>
<dbReference type="OrthoDB" id="2786194at2759"/>
<name>A0A8H6W1G6_9AGAR</name>
<reference evidence="1" key="1">
    <citation type="submission" date="2020-05" db="EMBL/GenBank/DDBJ databases">
        <title>Mycena genomes resolve the evolution of fungal bioluminescence.</title>
        <authorList>
            <person name="Tsai I.J."/>
        </authorList>
    </citation>
    <scope>NUCLEOTIDE SEQUENCE</scope>
    <source>
        <strain evidence="1">171206Taipei</strain>
    </source>
</reference>
<dbReference type="GeneID" id="59346926"/>
<proteinExistence type="predicted"/>
<accession>A0A8H6W1G6</accession>